<dbReference type="GO" id="GO:0016020">
    <property type="term" value="C:membrane"/>
    <property type="evidence" value="ECO:0007669"/>
    <property type="project" value="UniProtKB-SubCell"/>
</dbReference>
<dbReference type="Proteomes" id="UP000249082">
    <property type="component" value="Unassembled WGS sequence"/>
</dbReference>
<dbReference type="InterPro" id="IPR011701">
    <property type="entry name" value="MFS"/>
</dbReference>
<feature type="transmembrane region" description="Helical" evidence="5">
    <location>
        <begin position="250"/>
        <end position="272"/>
    </location>
</feature>
<reference evidence="7 8" key="1">
    <citation type="submission" date="2017-08" db="EMBL/GenBank/DDBJ databases">
        <title>Infants hospitalized years apart are colonized by the same room-sourced microbial strains.</title>
        <authorList>
            <person name="Brooks B."/>
            <person name="Olm M.R."/>
            <person name="Firek B.A."/>
            <person name="Baker R."/>
            <person name="Thomas B.C."/>
            <person name="Morowitz M.J."/>
            <person name="Banfield J.F."/>
        </authorList>
    </citation>
    <scope>NUCLEOTIDE SEQUENCE [LARGE SCALE GENOMIC DNA]</scope>
    <source>
        <strain evidence="7">S2_005_002_R2_33</strain>
    </source>
</reference>
<feature type="transmembrane region" description="Helical" evidence="5">
    <location>
        <begin position="320"/>
        <end position="337"/>
    </location>
</feature>
<keyword evidence="3 5" id="KW-1133">Transmembrane helix</keyword>
<dbReference type="InterPro" id="IPR036259">
    <property type="entry name" value="MFS_trans_sf"/>
</dbReference>
<comment type="caution">
    <text evidence="7">The sequence shown here is derived from an EMBL/GenBank/DDBJ whole genome shotgun (WGS) entry which is preliminary data.</text>
</comment>
<keyword evidence="2 5" id="KW-0812">Transmembrane</keyword>
<feature type="transmembrane region" description="Helical" evidence="5">
    <location>
        <begin position="182"/>
        <end position="202"/>
    </location>
</feature>
<evidence type="ECO:0000259" key="6">
    <source>
        <dbReference type="PROSITE" id="PS50850"/>
    </source>
</evidence>
<dbReference type="Gene3D" id="1.20.1250.20">
    <property type="entry name" value="MFS general substrate transporter like domains"/>
    <property type="match status" value="2"/>
</dbReference>
<evidence type="ECO:0000256" key="2">
    <source>
        <dbReference type="ARBA" id="ARBA00022692"/>
    </source>
</evidence>
<feature type="transmembrane region" description="Helical" evidence="5">
    <location>
        <begin position="62"/>
        <end position="82"/>
    </location>
</feature>
<accession>A0A2W5P3G7</accession>
<dbReference type="CDD" id="cd17319">
    <property type="entry name" value="MFS_ExuT_GudP_like"/>
    <property type="match status" value="1"/>
</dbReference>
<dbReference type="Pfam" id="PF07690">
    <property type="entry name" value="MFS_1"/>
    <property type="match status" value="1"/>
</dbReference>
<dbReference type="PROSITE" id="PS50850">
    <property type="entry name" value="MFS"/>
    <property type="match status" value="1"/>
</dbReference>
<feature type="transmembrane region" description="Helical" evidence="5">
    <location>
        <begin position="343"/>
        <end position="363"/>
    </location>
</feature>
<dbReference type="PANTHER" id="PTHR11662:SF285">
    <property type="entry name" value="HEXURONATE TRANSPORTER"/>
    <property type="match status" value="1"/>
</dbReference>
<feature type="transmembrane region" description="Helical" evidence="5">
    <location>
        <begin position="155"/>
        <end position="176"/>
    </location>
</feature>
<organism evidence="7 8">
    <name type="scientific">Novosphingobium pentaromativorans</name>
    <dbReference type="NCBI Taxonomy" id="205844"/>
    <lineage>
        <taxon>Bacteria</taxon>
        <taxon>Pseudomonadati</taxon>
        <taxon>Pseudomonadota</taxon>
        <taxon>Alphaproteobacteria</taxon>
        <taxon>Sphingomonadales</taxon>
        <taxon>Sphingomonadaceae</taxon>
        <taxon>Novosphingobium</taxon>
    </lineage>
</organism>
<feature type="transmembrane region" description="Helical" evidence="5">
    <location>
        <begin position="375"/>
        <end position="398"/>
    </location>
</feature>
<comment type="subcellular location">
    <subcellularLocation>
        <location evidence="1">Membrane</location>
        <topology evidence="1">Multi-pass membrane protein</topology>
    </subcellularLocation>
</comment>
<name>A0A2W5P3G7_9SPHN</name>
<dbReference type="InterPro" id="IPR050382">
    <property type="entry name" value="MFS_Na/Anion_cotransporter"/>
</dbReference>
<evidence type="ECO:0000256" key="5">
    <source>
        <dbReference type="SAM" id="Phobius"/>
    </source>
</evidence>
<dbReference type="InterPro" id="IPR020846">
    <property type="entry name" value="MFS_dom"/>
</dbReference>
<keyword evidence="4 5" id="KW-0472">Membrane</keyword>
<dbReference type="EMBL" id="QFPX01000001">
    <property type="protein sequence ID" value="PZQ57395.1"/>
    <property type="molecule type" value="Genomic_DNA"/>
</dbReference>
<dbReference type="SUPFAM" id="SSF103473">
    <property type="entry name" value="MFS general substrate transporter"/>
    <property type="match status" value="1"/>
</dbReference>
<evidence type="ECO:0000256" key="3">
    <source>
        <dbReference type="ARBA" id="ARBA00022989"/>
    </source>
</evidence>
<dbReference type="PANTHER" id="PTHR11662">
    <property type="entry name" value="SOLUTE CARRIER FAMILY 17"/>
    <property type="match status" value="1"/>
</dbReference>
<protein>
    <submittedName>
        <fullName evidence="7">MFS transporter</fullName>
    </submittedName>
</protein>
<evidence type="ECO:0000256" key="4">
    <source>
        <dbReference type="ARBA" id="ARBA00023136"/>
    </source>
</evidence>
<dbReference type="AlphaFoldDB" id="A0A2W5P3G7"/>
<gene>
    <name evidence="7" type="ORF">DI555_00135</name>
</gene>
<evidence type="ECO:0000313" key="8">
    <source>
        <dbReference type="Proteomes" id="UP000249082"/>
    </source>
</evidence>
<feature type="transmembrane region" description="Helical" evidence="5">
    <location>
        <begin position="94"/>
        <end position="112"/>
    </location>
</feature>
<feature type="transmembrane region" description="Helical" evidence="5">
    <location>
        <begin position="284"/>
        <end position="308"/>
    </location>
</feature>
<evidence type="ECO:0000256" key="1">
    <source>
        <dbReference type="ARBA" id="ARBA00004141"/>
    </source>
</evidence>
<feature type="domain" description="Major facilitator superfamily (MFS) profile" evidence="6">
    <location>
        <begin position="28"/>
        <end position="432"/>
    </location>
</feature>
<dbReference type="GO" id="GO:0015134">
    <property type="term" value="F:hexuronate transmembrane transporter activity"/>
    <property type="evidence" value="ECO:0007669"/>
    <property type="project" value="TreeGrafter"/>
</dbReference>
<evidence type="ECO:0000313" key="7">
    <source>
        <dbReference type="EMBL" id="PZQ57395.1"/>
    </source>
</evidence>
<feature type="transmembrane region" description="Helical" evidence="5">
    <location>
        <begin position="404"/>
        <end position="428"/>
    </location>
</feature>
<feature type="transmembrane region" description="Helical" evidence="5">
    <location>
        <begin position="24"/>
        <end position="41"/>
    </location>
</feature>
<proteinExistence type="predicted"/>
<sequence>MEGPGRASRSGRDESRGDGEVKNLRWMVIGLIGLATVINYIDRNALAVMWPAVSREIGADKSDYALLVTIFMLAYAVGQSAFGRIFDVIGTRMGFAVSILFWSLSIGLHSLVRSLGLLGLLRVTLGFSEAGNWPGAAKANALWFPQKERALAQGIFNAGASLGAIVSAPLVALLFTGFGWRVTFLLIGVLGFLWLLPWLFLYRADSAAHPWLTQAERDHIAGDGKDRAEAAGYAPGWTEMLRHRESWAIILSRFFLDPVWWLFVSWLPIYLAETFGFDVQQIGLFAWVPFVGAMAGSLTGGWLSGALIARGRGVNFARKTAITLGCAIMLPPLLLTMHAATPLYAVLLIAVILFGFQMAINNIQTLPADYFGGGTVGSLAGLGGTAAVAGTLVTTWLVPVMTKASYAPIFALAAALVPASLLCIWLLGGRIAPLSSSKNKG</sequence>